<proteinExistence type="predicted"/>
<dbReference type="GO" id="GO:0004386">
    <property type="term" value="F:helicase activity"/>
    <property type="evidence" value="ECO:0007669"/>
    <property type="project" value="UniProtKB-KW"/>
</dbReference>
<evidence type="ECO:0000313" key="1">
    <source>
        <dbReference type="EMBL" id="AYV78947.1"/>
    </source>
</evidence>
<dbReference type="GO" id="GO:0003676">
    <property type="term" value="F:nucleic acid binding"/>
    <property type="evidence" value="ECO:0007669"/>
    <property type="project" value="InterPro"/>
</dbReference>
<keyword evidence="1" id="KW-0347">Helicase</keyword>
<dbReference type="InterPro" id="IPR012337">
    <property type="entry name" value="RNaseH-like_sf"/>
</dbReference>
<reference evidence="1" key="1">
    <citation type="submission" date="2018-10" db="EMBL/GenBank/DDBJ databases">
        <title>Hidden diversity of soil giant viruses.</title>
        <authorList>
            <person name="Schulz F."/>
            <person name="Alteio L."/>
            <person name="Goudeau D."/>
            <person name="Ryan E.M."/>
            <person name="Malmstrom R.R."/>
            <person name="Blanchard J."/>
            <person name="Woyke T."/>
        </authorList>
    </citation>
    <scope>NUCLEOTIDE SEQUENCE</scope>
    <source>
        <strain evidence="1">EDV1</strain>
    </source>
</reference>
<keyword evidence="1" id="KW-0378">Hydrolase</keyword>
<accession>A0A3G4ZVM2</accession>
<dbReference type="CDD" id="cd06127">
    <property type="entry name" value="DEDDh"/>
    <property type="match status" value="1"/>
</dbReference>
<dbReference type="InterPro" id="IPR036397">
    <property type="entry name" value="RNaseH_sf"/>
</dbReference>
<sequence>MVDIDKDQLMFLRVETTGFPKKNGYDYYDYTDTEKFNSSRIVQLCWSLYDKKGNELKVRNYIIKPDGYEINNSDIHTITTEIAESQGNPIDDVIKIFRKDIKYVKYIIGHNLQFDIIVLKSELHRYDHNKVIEKIDSKKYICIGEGTKNLLKLQINKDPKKPVYKMPKFVEIYKYCFQKEIDKVHNTEYLEKLSEIFYHLKNNKSNNIN</sequence>
<dbReference type="EMBL" id="MK072121">
    <property type="protein sequence ID" value="AYV78947.1"/>
    <property type="molecule type" value="Genomic_DNA"/>
</dbReference>
<dbReference type="SUPFAM" id="SSF53098">
    <property type="entry name" value="Ribonuclease H-like"/>
    <property type="match status" value="1"/>
</dbReference>
<organism evidence="1">
    <name type="scientific">Edafosvirus sp</name>
    <dbReference type="NCBI Taxonomy" id="2487765"/>
    <lineage>
        <taxon>Viruses</taxon>
        <taxon>Varidnaviria</taxon>
        <taxon>Bamfordvirae</taxon>
        <taxon>Nucleocytoviricota</taxon>
        <taxon>Megaviricetes</taxon>
        <taxon>Imitervirales</taxon>
        <taxon>Mimiviridae</taxon>
        <taxon>Klosneuvirinae</taxon>
    </lineage>
</organism>
<dbReference type="Gene3D" id="3.30.420.10">
    <property type="entry name" value="Ribonuclease H-like superfamily/Ribonuclease H"/>
    <property type="match status" value="1"/>
</dbReference>
<name>A0A3G4ZVM2_9VIRU</name>
<keyword evidence="1" id="KW-0547">Nucleotide-binding</keyword>
<keyword evidence="1" id="KW-0067">ATP-binding</keyword>
<gene>
    <name evidence="1" type="ORF">Edafosvirus56_3</name>
</gene>
<protein>
    <submittedName>
        <fullName evidence="1">UvrD/REP helicase family protein</fullName>
    </submittedName>
</protein>